<dbReference type="AlphaFoldDB" id="A0A0K6IAQ8"/>
<dbReference type="EMBL" id="CYHF01000011">
    <property type="protein sequence ID" value="CUB00098.1"/>
    <property type="molecule type" value="Genomic_DNA"/>
</dbReference>
<dbReference type="SUPFAM" id="SSF53756">
    <property type="entry name" value="UDP-Glycosyltransferase/glycogen phosphorylase"/>
    <property type="match status" value="1"/>
</dbReference>
<dbReference type="OrthoDB" id="790821at2"/>
<dbReference type="GO" id="GO:0016740">
    <property type="term" value="F:transferase activity"/>
    <property type="evidence" value="ECO:0007669"/>
    <property type="project" value="UniProtKB-KW"/>
</dbReference>
<dbReference type="Pfam" id="PF13692">
    <property type="entry name" value="Glyco_trans_1_4"/>
    <property type="match status" value="1"/>
</dbReference>
<accession>A0A0K6IAQ8</accession>
<name>A0A0K6IAQ8_9BURK</name>
<gene>
    <name evidence="1" type="ORF">Ga0061069_11152</name>
</gene>
<organism evidence="1 2">
    <name type="scientific">Thiomonas bhubaneswarensis</name>
    <dbReference type="NCBI Taxonomy" id="339866"/>
    <lineage>
        <taxon>Bacteria</taxon>
        <taxon>Pseudomonadati</taxon>
        <taxon>Pseudomonadota</taxon>
        <taxon>Betaproteobacteria</taxon>
        <taxon>Burkholderiales</taxon>
        <taxon>Thiomonas</taxon>
    </lineage>
</organism>
<evidence type="ECO:0000313" key="1">
    <source>
        <dbReference type="EMBL" id="CUB00098.1"/>
    </source>
</evidence>
<sequence length="370" mass="41525">MPLGLPLFSHEEIWWPRANRHFVGGNAMRIYSLIWCDHDPHPSGDVIILNRHKVGVLAIVRAIFSARPGDAFILNGALGLREYLFDLWIAAIIALFRKGITIVISDATWHPRAEGDRSKTKQFHRLYAWFQRKLLLAAESPWTFYCFLSKAEVDLFRRETGIHADRVIFTKFCTQLPPNLNAIAPSSQDEKEDVVVFSGGNSSRDYETLIEAARGCDKRFLIASSNIYSDLPDNVTVKWLDQQEYYAALSRSSIVVVPLVAHPRRSAGQQTYLSAMALGKLTIVSDVMGVNDHLRPGIDALVVPAHDAQALRNAILWALAEKNGESVEAIRKSGMDLCGSLTFVDYFHRLQAIARWAPKSHLAYSSPARE</sequence>
<evidence type="ECO:0000313" key="2">
    <source>
        <dbReference type="Proteomes" id="UP000183649"/>
    </source>
</evidence>
<dbReference type="Gene3D" id="3.40.50.2000">
    <property type="entry name" value="Glycogen Phosphorylase B"/>
    <property type="match status" value="1"/>
</dbReference>
<proteinExistence type="predicted"/>
<keyword evidence="1" id="KW-0808">Transferase</keyword>
<keyword evidence="2" id="KW-1185">Reference proteome</keyword>
<dbReference type="Proteomes" id="UP000183649">
    <property type="component" value="Unassembled WGS sequence"/>
</dbReference>
<protein>
    <submittedName>
        <fullName evidence="1">Glycosyl transferases group 1</fullName>
    </submittedName>
</protein>
<dbReference type="STRING" id="339866.GCA_001418255_02774"/>
<reference evidence="2" key="1">
    <citation type="submission" date="2015-08" db="EMBL/GenBank/DDBJ databases">
        <authorList>
            <person name="Varghese N."/>
        </authorList>
    </citation>
    <scope>NUCLEOTIDE SEQUENCE [LARGE SCALE GENOMIC DNA]</scope>
    <source>
        <strain evidence="2">DSM 18181</strain>
    </source>
</reference>